<dbReference type="PROSITE" id="PS50943">
    <property type="entry name" value="HTH_CROC1"/>
    <property type="match status" value="1"/>
</dbReference>
<evidence type="ECO:0000313" key="4">
    <source>
        <dbReference type="Proteomes" id="UP000285908"/>
    </source>
</evidence>
<dbReference type="Pfam" id="PF09856">
    <property type="entry name" value="ScfRs"/>
    <property type="match status" value="1"/>
</dbReference>
<dbReference type="CDD" id="cd00093">
    <property type="entry name" value="HTH_XRE"/>
    <property type="match status" value="1"/>
</dbReference>
<keyword evidence="4" id="KW-1185">Reference proteome</keyword>
<dbReference type="Gene3D" id="1.10.260.40">
    <property type="entry name" value="lambda repressor-like DNA-binding domains"/>
    <property type="match status" value="1"/>
</dbReference>
<feature type="domain" description="HTH cro/C1-type" evidence="2">
    <location>
        <begin position="15"/>
        <end position="69"/>
    </location>
</feature>
<evidence type="ECO:0000259" key="2">
    <source>
        <dbReference type="PROSITE" id="PS50943"/>
    </source>
</evidence>
<evidence type="ECO:0000313" key="3">
    <source>
        <dbReference type="EMBL" id="RVV99310.1"/>
    </source>
</evidence>
<feature type="region of interest" description="Disordered" evidence="1">
    <location>
        <begin position="279"/>
        <end position="344"/>
    </location>
</feature>
<dbReference type="Pfam" id="PF01381">
    <property type="entry name" value="HTH_3"/>
    <property type="match status" value="1"/>
</dbReference>
<dbReference type="InterPro" id="IPR001387">
    <property type="entry name" value="Cro/C1-type_HTH"/>
</dbReference>
<dbReference type="SUPFAM" id="SSF47413">
    <property type="entry name" value="lambda repressor-like DNA-binding domains"/>
    <property type="match status" value="1"/>
</dbReference>
<feature type="compositionally biased region" description="Low complexity" evidence="1">
    <location>
        <begin position="308"/>
        <end position="324"/>
    </location>
</feature>
<dbReference type="EMBL" id="RQXX01000001">
    <property type="protein sequence ID" value="RVV99310.1"/>
    <property type="molecule type" value="Genomic_DNA"/>
</dbReference>
<name>A0A438AKW4_9RHOB</name>
<accession>A0A438AKW4</accession>
<gene>
    <name evidence="3" type="ORF">EKE94_01015</name>
</gene>
<sequence>MSAGERDNRGTGGRIRARRLDLGIRQAGLAARLGISASYLNLIEHDRRRIGGRLLNAIARELDTEPGVLAEGAEVGLLDALRTAAAMVRHDAAPHGGAAAGGEAAVAATAAVTDAAGRAGAAGPGPAARPASLAEPGSPPELDRLEAFAAAYPGWAGLLAAQARHIAQRDQALATLSDRLTHDPFLSESMHALLSAATSIRATATILRDEPELEPDWRARFHRNLDSDGQRLADTARALAAYLDGAADPAQAAAASPQEEVEAWLAARNYRLPELETELEPGLNPDADPHDVFDPSGPGRAHVRDTGADSPAAASGDAGAQPQQRSPGAVPTSPPGFAALLSAPDAPQSAAGRALARAHLSRARDEARAMPRAALLAELAHGIDPARIAARFGVGPGAALRRLGGLEAAAAGRPFGLILCDGTGTTTFRRPLDGFALPRFGAGCPLWPLYQTLGRPGWPLRAVLELPGQPARRFTAWAVAETRRAGGFDGPEIVEAAMLLTPGADALRTLGGADSGPPPPDPVGTSCRICPRGGCLARREPSVLAASEEGGGLS</sequence>
<dbReference type="AlphaFoldDB" id="A0A438AKW4"/>
<feature type="region of interest" description="Disordered" evidence="1">
    <location>
        <begin position="117"/>
        <end position="140"/>
    </location>
</feature>
<organism evidence="3 4">
    <name type="scientific">Mesobaculum littorinae</name>
    <dbReference type="NCBI Taxonomy" id="2486419"/>
    <lineage>
        <taxon>Bacteria</taxon>
        <taxon>Pseudomonadati</taxon>
        <taxon>Pseudomonadota</taxon>
        <taxon>Alphaproteobacteria</taxon>
        <taxon>Rhodobacterales</taxon>
        <taxon>Roseobacteraceae</taxon>
        <taxon>Mesobaculum</taxon>
    </lineage>
</organism>
<comment type="caution">
    <text evidence="3">The sequence shown here is derived from an EMBL/GenBank/DDBJ whole genome shotgun (WGS) entry which is preliminary data.</text>
</comment>
<proteinExistence type="predicted"/>
<reference evidence="3 4" key="1">
    <citation type="submission" date="2018-11" db="EMBL/GenBank/DDBJ databases">
        <title>Mesobaculum littorinae gen. nov., sp. nov., isolated from Littorina scabra that represents a novel genus of the order Rhodobacteraceae.</title>
        <authorList>
            <person name="Li F."/>
        </authorList>
    </citation>
    <scope>NUCLEOTIDE SEQUENCE [LARGE SCALE GENOMIC DNA]</scope>
    <source>
        <strain evidence="3 4">M0103</strain>
    </source>
</reference>
<dbReference type="GO" id="GO:0003677">
    <property type="term" value="F:DNA binding"/>
    <property type="evidence" value="ECO:0007669"/>
    <property type="project" value="InterPro"/>
</dbReference>
<dbReference type="InterPro" id="IPR010982">
    <property type="entry name" value="Lambda_DNA-bd_dom_sf"/>
</dbReference>
<protein>
    <submittedName>
        <fullName evidence="3">XRE family transcriptional regulator</fullName>
    </submittedName>
</protein>
<dbReference type="Proteomes" id="UP000285908">
    <property type="component" value="Unassembled WGS sequence"/>
</dbReference>
<feature type="compositionally biased region" description="Low complexity" evidence="1">
    <location>
        <begin position="117"/>
        <end position="131"/>
    </location>
</feature>
<dbReference type="OrthoDB" id="7790108at2"/>
<dbReference type="RefSeq" id="WP_127904752.1">
    <property type="nucleotide sequence ID" value="NZ_RQXX01000001.1"/>
</dbReference>
<dbReference type="InterPro" id="IPR018653">
    <property type="entry name" value="ScfR_C"/>
</dbReference>
<dbReference type="SMART" id="SM00530">
    <property type="entry name" value="HTH_XRE"/>
    <property type="match status" value="1"/>
</dbReference>
<evidence type="ECO:0000256" key="1">
    <source>
        <dbReference type="SAM" id="MobiDB-lite"/>
    </source>
</evidence>